<evidence type="ECO:0000313" key="1">
    <source>
        <dbReference type="EMBL" id="CAJ0596554.1"/>
    </source>
</evidence>
<accession>A0AA36M2M8</accession>
<gene>
    <name evidence="1" type="ORF">CYNAS_LOCUS8537</name>
</gene>
<proteinExistence type="predicted"/>
<evidence type="ECO:0000313" key="2">
    <source>
        <dbReference type="Proteomes" id="UP001176961"/>
    </source>
</evidence>
<name>A0AA36M2M8_CYLNA</name>
<dbReference type="Pfam" id="PF13479">
    <property type="entry name" value="AAA_24"/>
    <property type="match status" value="1"/>
</dbReference>
<protein>
    <recommendedName>
        <fullName evidence="3">ATP-binding protein</fullName>
    </recommendedName>
</protein>
<dbReference type="Proteomes" id="UP001176961">
    <property type="component" value="Unassembled WGS sequence"/>
</dbReference>
<dbReference type="InterPro" id="IPR027417">
    <property type="entry name" value="P-loop_NTPase"/>
</dbReference>
<reference evidence="1" key="1">
    <citation type="submission" date="2023-07" db="EMBL/GenBank/DDBJ databases">
        <authorList>
            <consortium name="CYATHOMIX"/>
        </authorList>
    </citation>
    <scope>NUCLEOTIDE SEQUENCE</scope>
    <source>
        <strain evidence="1">N/A</strain>
    </source>
</reference>
<evidence type="ECO:0008006" key="3">
    <source>
        <dbReference type="Google" id="ProtNLM"/>
    </source>
</evidence>
<dbReference type="AlphaFoldDB" id="A0AA36M2M8"/>
<keyword evidence="2" id="KW-1185">Reference proteome</keyword>
<comment type="caution">
    <text evidence="1">The sequence shown here is derived from an EMBL/GenBank/DDBJ whole genome shotgun (WGS) entry which is preliminary data.</text>
</comment>
<dbReference type="EMBL" id="CATQJL010000218">
    <property type="protein sequence ID" value="CAJ0596554.1"/>
    <property type="molecule type" value="Genomic_DNA"/>
</dbReference>
<dbReference type="SUPFAM" id="SSF52540">
    <property type="entry name" value="P-loop containing nucleoside triphosphate hydrolases"/>
    <property type="match status" value="1"/>
</dbReference>
<organism evidence="1 2">
    <name type="scientific">Cylicocyclus nassatus</name>
    <name type="common">Nematode worm</name>
    <dbReference type="NCBI Taxonomy" id="53992"/>
    <lineage>
        <taxon>Eukaryota</taxon>
        <taxon>Metazoa</taxon>
        <taxon>Ecdysozoa</taxon>
        <taxon>Nematoda</taxon>
        <taxon>Chromadorea</taxon>
        <taxon>Rhabditida</taxon>
        <taxon>Rhabditina</taxon>
        <taxon>Rhabditomorpha</taxon>
        <taxon>Strongyloidea</taxon>
        <taxon>Strongylidae</taxon>
        <taxon>Cylicocyclus</taxon>
    </lineage>
</organism>
<sequence>MRGYSVFFYGEPKSGKTTTATRFPNHLLLAFEKGYNAIPGAMAQPINSWSEFRKVLRQLKEPEVQAKFETIIIDTADIAYDYCENYICSNNGVDAIGDIGYGKGYTLAGKEFDECLRKIVQMNYGLVLISHAVDKTFTDESGKEYNQIVPTLGNKPRNIVARMCDIIGYSRGVQDSDGTIGDAIDKQMAEDGTEYFTETRNNLYVDTTTELNFDDLMKEFQNIIANIPGSTDIKGETEEGVQFREYWQPRIAQCIEKYLGKGKKIKDATRDQVEAIDLIVTDLKDMVKYKEV</sequence>